<dbReference type="Gene3D" id="3.30.110.150">
    <property type="entry name" value="SepF-like protein"/>
    <property type="match status" value="1"/>
</dbReference>
<name>A0A4R2Q950_9PSEU</name>
<dbReference type="EMBL" id="SLXQ01000016">
    <property type="protein sequence ID" value="TCP45412.1"/>
    <property type="molecule type" value="Genomic_DNA"/>
</dbReference>
<keyword evidence="3 5" id="KW-0131">Cell cycle</keyword>
<organism evidence="7 8">
    <name type="scientific">Tamaricihabitans halophyticus</name>
    <dbReference type="NCBI Taxonomy" id="1262583"/>
    <lineage>
        <taxon>Bacteria</taxon>
        <taxon>Bacillati</taxon>
        <taxon>Actinomycetota</taxon>
        <taxon>Actinomycetes</taxon>
        <taxon>Pseudonocardiales</taxon>
        <taxon>Pseudonocardiaceae</taxon>
        <taxon>Tamaricihabitans</taxon>
    </lineage>
</organism>
<dbReference type="PANTHER" id="PTHR35798">
    <property type="entry name" value="CELL DIVISION PROTEIN SEPF"/>
    <property type="match status" value="1"/>
</dbReference>
<dbReference type="RefSeq" id="WP_132880062.1">
    <property type="nucleotide sequence ID" value="NZ_SLXQ01000016.1"/>
</dbReference>
<evidence type="ECO:0000256" key="4">
    <source>
        <dbReference type="ARBA" id="ARBA00044936"/>
    </source>
</evidence>
<comment type="similarity">
    <text evidence="5">Belongs to the SepF family.</text>
</comment>
<evidence type="ECO:0000256" key="2">
    <source>
        <dbReference type="ARBA" id="ARBA00023210"/>
    </source>
</evidence>
<dbReference type="InterPro" id="IPR023052">
    <property type="entry name" value="Cell_div_SepF"/>
</dbReference>
<dbReference type="InterPro" id="IPR007561">
    <property type="entry name" value="Cell_div_SepF/SepF-rel"/>
</dbReference>
<dbReference type="PANTHER" id="PTHR35798:SF1">
    <property type="entry name" value="CELL DIVISION PROTEIN SEPF"/>
    <property type="match status" value="1"/>
</dbReference>
<reference evidence="7 8" key="1">
    <citation type="submission" date="2019-03" db="EMBL/GenBank/DDBJ databases">
        <title>Genomic Encyclopedia of Type Strains, Phase IV (KMG-IV): sequencing the most valuable type-strain genomes for metagenomic binning, comparative biology and taxonomic classification.</title>
        <authorList>
            <person name="Goeker M."/>
        </authorList>
    </citation>
    <scope>NUCLEOTIDE SEQUENCE [LARGE SCALE GENOMIC DNA]</scope>
    <source>
        <strain evidence="7 8">DSM 45765</strain>
    </source>
</reference>
<evidence type="ECO:0000256" key="1">
    <source>
        <dbReference type="ARBA" id="ARBA00022618"/>
    </source>
</evidence>
<accession>A0A4R2Q950</accession>
<evidence type="ECO:0000313" key="8">
    <source>
        <dbReference type="Proteomes" id="UP000294911"/>
    </source>
</evidence>
<keyword evidence="8" id="KW-1185">Reference proteome</keyword>
<dbReference type="AlphaFoldDB" id="A0A4R2Q950"/>
<keyword evidence="5" id="KW-0963">Cytoplasm</keyword>
<feature type="compositionally biased region" description="Basic and acidic residues" evidence="6">
    <location>
        <begin position="49"/>
        <end position="61"/>
    </location>
</feature>
<sequence length="217" mass="24211">MSALQKLKAYFGMVPADEDDYGPEDDYRGDYRDGYRDDDYYYDDEYDDLPERPGRSRRGFDGARSGFRSDDLDDDYEPTPRGGGGRGGSRPMPAVQGALAMDSRPEPVARLRSVPENARQSSSYPMGRITTLHPSSFQEARTIGENYREGTPVIMNLTDLDDADARRLVDFAAGLVFAMRGSMDKVTNKVFLLSPPDIDVTAEDTRRIAEGGLFHRG</sequence>
<evidence type="ECO:0000256" key="5">
    <source>
        <dbReference type="HAMAP-Rule" id="MF_01197"/>
    </source>
</evidence>
<dbReference type="OrthoDB" id="3731101at2"/>
<comment type="function">
    <text evidence="4 5">Cell division protein that is part of the divisome complex and is recruited early to the Z-ring. Probably stimulates Z-ring formation, perhaps through the cross-linking of FtsZ protofilaments. Its function overlaps with FtsA.</text>
</comment>
<gene>
    <name evidence="5" type="primary">sepF</name>
    <name evidence="7" type="ORF">EV191_11654</name>
</gene>
<feature type="region of interest" description="Disordered" evidence="6">
    <location>
        <begin position="13"/>
        <end position="94"/>
    </location>
</feature>
<comment type="subunit">
    <text evidence="5">Homodimer. Interacts with FtsZ.</text>
</comment>
<dbReference type="HAMAP" id="MF_01197">
    <property type="entry name" value="SepF"/>
    <property type="match status" value="1"/>
</dbReference>
<comment type="caution">
    <text evidence="7">The sequence shown here is derived from an EMBL/GenBank/DDBJ whole genome shotgun (WGS) entry which is preliminary data.</text>
</comment>
<feature type="compositionally biased region" description="Basic and acidic residues" evidence="6">
    <location>
        <begin position="25"/>
        <end position="39"/>
    </location>
</feature>
<comment type="subcellular location">
    <subcellularLocation>
        <location evidence="5">Cytoplasm</location>
    </subcellularLocation>
    <text evidence="5">Localizes to the division site, in a FtsZ-dependent manner.</text>
</comment>
<dbReference type="GO" id="GO:0000917">
    <property type="term" value="P:division septum assembly"/>
    <property type="evidence" value="ECO:0007669"/>
    <property type="project" value="UniProtKB-KW"/>
</dbReference>
<evidence type="ECO:0000256" key="3">
    <source>
        <dbReference type="ARBA" id="ARBA00023306"/>
    </source>
</evidence>
<dbReference type="Pfam" id="PF04472">
    <property type="entry name" value="SepF"/>
    <property type="match status" value="1"/>
</dbReference>
<evidence type="ECO:0000256" key="6">
    <source>
        <dbReference type="SAM" id="MobiDB-lite"/>
    </source>
</evidence>
<proteinExistence type="inferred from homology"/>
<evidence type="ECO:0000313" key="7">
    <source>
        <dbReference type="EMBL" id="TCP45412.1"/>
    </source>
</evidence>
<keyword evidence="2 5" id="KW-0717">Septation</keyword>
<dbReference type="Proteomes" id="UP000294911">
    <property type="component" value="Unassembled WGS sequence"/>
</dbReference>
<protein>
    <recommendedName>
        <fullName evidence="5">Cell division protein SepF</fullName>
    </recommendedName>
</protein>
<dbReference type="InterPro" id="IPR038594">
    <property type="entry name" value="SepF-like_sf"/>
</dbReference>
<dbReference type="GO" id="GO:0005737">
    <property type="term" value="C:cytoplasm"/>
    <property type="evidence" value="ECO:0007669"/>
    <property type="project" value="UniProtKB-SubCell"/>
</dbReference>
<keyword evidence="1 5" id="KW-0132">Cell division</keyword>
<dbReference type="GO" id="GO:0043093">
    <property type="term" value="P:FtsZ-dependent cytokinesis"/>
    <property type="evidence" value="ECO:0007669"/>
    <property type="project" value="UniProtKB-UniRule"/>
</dbReference>